<accession>A0ABV4D056</accession>
<evidence type="ECO:0000313" key="1">
    <source>
        <dbReference type="EMBL" id="MEY8246451.1"/>
    </source>
</evidence>
<dbReference type="EMBL" id="JBCLPP010000048">
    <property type="protein sequence ID" value="MEY8246451.1"/>
    <property type="molecule type" value="Genomic_DNA"/>
</dbReference>
<keyword evidence="2" id="KW-1185">Reference proteome</keyword>
<dbReference type="Proteomes" id="UP001565200">
    <property type="component" value="Unassembled WGS sequence"/>
</dbReference>
<proteinExistence type="predicted"/>
<reference evidence="1 2" key="1">
    <citation type="submission" date="2024-03" db="EMBL/GenBank/DDBJ databases">
        <title>Mouse gut bacterial collection (mGBC) of GemPharmatech.</title>
        <authorList>
            <person name="He Y."/>
            <person name="Dong L."/>
            <person name="Wu D."/>
            <person name="Gao X."/>
            <person name="Lin Z."/>
        </authorList>
    </citation>
    <scope>NUCLEOTIDE SEQUENCE [LARGE SCALE GENOMIC DNA]</scope>
    <source>
        <strain evidence="1 2">54-13</strain>
    </source>
</reference>
<name>A0ABV4D056_9BACT</name>
<evidence type="ECO:0000313" key="2">
    <source>
        <dbReference type="Proteomes" id="UP001565200"/>
    </source>
</evidence>
<organism evidence="1 2">
    <name type="scientific">Heminiphilus faecis</name>
    <dbReference type="NCBI Taxonomy" id="2601703"/>
    <lineage>
        <taxon>Bacteria</taxon>
        <taxon>Pseudomonadati</taxon>
        <taxon>Bacteroidota</taxon>
        <taxon>Bacteroidia</taxon>
        <taxon>Bacteroidales</taxon>
        <taxon>Muribaculaceae</taxon>
        <taxon>Heminiphilus</taxon>
    </lineage>
</organism>
<dbReference type="Pfam" id="PF13707">
    <property type="entry name" value="RloB"/>
    <property type="match status" value="1"/>
</dbReference>
<comment type="caution">
    <text evidence="1">The sequence shown here is derived from an EMBL/GenBank/DDBJ whole genome shotgun (WGS) entry which is preliminary data.</text>
</comment>
<dbReference type="InterPro" id="IPR025591">
    <property type="entry name" value="RloB"/>
</dbReference>
<sequence>MKIDKLNYAKGELSKEIKEGSPVLVPETQDSADVSGLEAVSSDYSKGAPYISTRIVFILSGGTKREKDYFRPLRSDSNIRSIKIAFRSKEGQGLKPYELKGLAEEFLNSKRFITEDNNSFKIEEGDILYLLQDVDEFADEIKGYLSNIDTQLPLQWIVSNPSFEIWLFYHYYDSPDVLKDGVTMSEHDRSNWLKEYLNTVVSGGIKTTQALYTAEVAIINSRKNYIENNRFPALYSTQMHVVVESILSIMGNEFPEMKIRQAERIAYYKKLSQIKDITD</sequence>
<protein>
    <submittedName>
        <fullName evidence="1">RloB family protein</fullName>
    </submittedName>
</protein>
<gene>
    <name evidence="1" type="ORF">AAK873_12610</name>
</gene>
<dbReference type="RefSeq" id="WP_285829948.1">
    <property type="nucleotide sequence ID" value="NZ_JBCLPP010000048.1"/>
</dbReference>